<organism evidence="5 6">
    <name type="scientific">Deinococcus piscis</name>
    <dbReference type="NCBI Taxonomy" id="394230"/>
    <lineage>
        <taxon>Bacteria</taxon>
        <taxon>Thermotogati</taxon>
        <taxon>Deinococcota</taxon>
        <taxon>Deinococci</taxon>
        <taxon>Deinococcales</taxon>
        <taxon>Deinococcaceae</taxon>
        <taxon>Deinococcus</taxon>
    </lineage>
</organism>
<dbReference type="RefSeq" id="WP_189643745.1">
    <property type="nucleotide sequence ID" value="NZ_BNAL01000032.1"/>
</dbReference>
<dbReference type="Pfam" id="PF07521">
    <property type="entry name" value="RMMBL"/>
    <property type="match status" value="1"/>
</dbReference>
<dbReference type="Pfam" id="PF10996">
    <property type="entry name" value="Beta-Casp"/>
    <property type="match status" value="1"/>
</dbReference>
<accession>A0ABQ3K8M1</accession>
<dbReference type="EMBL" id="BNAL01000032">
    <property type="protein sequence ID" value="GHG08609.1"/>
    <property type="molecule type" value="Genomic_DNA"/>
</dbReference>
<evidence type="ECO:0000256" key="1">
    <source>
        <dbReference type="ARBA" id="ARBA00022801"/>
    </source>
</evidence>
<dbReference type="InterPro" id="IPR050698">
    <property type="entry name" value="MBL"/>
</dbReference>
<name>A0ABQ3K8M1_9DEIO</name>
<dbReference type="PANTHER" id="PTHR11203">
    <property type="entry name" value="CLEAVAGE AND POLYADENYLATION SPECIFICITY FACTOR FAMILY MEMBER"/>
    <property type="match status" value="1"/>
</dbReference>
<protein>
    <recommendedName>
        <fullName evidence="7">Beta-lactamase-like protein</fullName>
    </recommendedName>
</protein>
<dbReference type="PANTHER" id="PTHR11203:SF37">
    <property type="entry name" value="INTEGRATOR COMPLEX SUBUNIT 11"/>
    <property type="match status" value="1"/>
</dbReference>
<feature type="compositionally biased region" description="Polar residues" evidence="2">
    <location>
        <begin position="534"/>
        <end position="546"/>
    </location>
</feature>
<evidence type="ECO:0000256" key="2">
    <source>
        <dbReference type="SAM" id="MobiDB-lite"/>
    </source>
</evidence>
<dbReference type="SMART" id="SM01027">
    <property type="entry name" value="Beta-Casp"/>
    <property type="match status" value="1"/>
</dbReference>
<evidence type="ECO:0000313" key="6">
    <source>
        <dbReference type="Proteomes" id="UP000632154"/>
    </source>
</evidence>
<evidence type="ECO:0000259" key="3">
    <source>
        <dbReference type="SMART" id="SM00849"/>
    </source>
</evidence>
<reference evidence="6" key="1">
    <citation type="journal article" date="2019" name="Int. J. Syst. Evol. Microbiol.">
        <title>The Global Catalogue of Microorganisms (GCM) 10K type strain sequencing project: providing services to taxonomists for standard genome sequencing and annotation.</title>
        <authorList>
            <consortium name="The Broad Institute Genomics Platform"/>
            <consortium name="The Broad Institute Genome Sequencing Center for Infectious Disease"/>
            <person name="Wu L."/>
            <person name="Ma J."/>
        </authorList>
    </citation>
    <scope>NUCLEOTIDE SEQUENCE [LARGE SCALE GENOMIC DNA]</scope>
    <source>
        <strain evidence="6">CGMCC 1.18439</strain>
    </source>
</reference>
<feature type="region of interest" description="Disordered" evidence="2">
    <location>
        <begin position="534"/>
        <end position="563"/>
    </location>
</feature>
<dbReference type="Pfam" id="PF00753">
    <property type="entry name" value="Lactamase_B"/>
    <property type="match status" value="1"/>
</dbReference>
<keyword evidence="1" id="KW-0378">Hydrolase</keyword>
<dbReference type="SUPFAM" id="SSF56281">
    <property type="entry name" value="Metallo-hydrolase/oxidoreductase"/>
    <property type="match status" value="1"/>
</dbReference>
<dbReference type="InterPro" id="IPR001279">
    <property type="entry name" value="Metallo-B-lactamas"/>
</dbReference>
<gene>
    <name evidence="5" type="ORF">GCM10017783_21450</name>
</gene>
<dbReference type="InterPro" id="IPR036866">
    <property type="entry name" value="RibonucZ/Hydroxyglut_hydro"/>
</dbReference>
<evidence type="ECO:0008006" key="7">
    <source>
        <dbReference type="Google" id="ProtNLM"/>
    </source>
</evidence>
<feature type="domain" description="Metallo-beta-lactamase" evidence="3">
    <location>
        <begin position="16"/>
        <end position="207"/>
    </location>
</feature>
<proteinExistence type="predicted"/>
<dbReference type="Gene3D" id="3.40.50.10890">
    <property type="match status" value="1"/>
</dbReference>
<comment type="caution">
    <text evidence="5">The sequence shown here is derived from an EMBL/GenBank/DDBJ whole genome shotgun (WGS) entry which is preliminary data.</text>
</comment>
<dbReference type="CDD" id="cd16295">
    <property type="entry name" value="TTHA0252-CPSF-like_MBL-fold"/>
    <property type="match status" value="1"/>
</dbReference>
<evidence type="ECO:0000259" key="4">
    <source>
        <dbReference type="SMART" id="SM01027"/>
    </source>
</evidence>
<sequence>MTQFSFTGLGGTDEVGASCYLYRFTEGRLLIDAGLRPGQLGDAALPQLELLKDSPPDAVILTHAHLDHTAALPVVLRRFPNLRVYCTSATARLAALTLADTFKIGQRQGQPLFSVRDLDRTLKALTPLDYFQRVGDHGFAFTLFPAGHLLGGASVLLESSAGTVFHTADINNVGTHVTPPAWLPTEVTPVDAVVSESTYGDTLLPARKEQVRRFVAAAGETLSEGGKVLIPSFALGRAQDIALILQSAITGKQLPSVPVYLDGLTRDVTTAYEEMLPLLPEALQNRAETSRQPPFLTGTVGLVKSKEQRESIIGSAGPAIVISSSGMLHAGVSPLYAREWLPDPSNALFIVGYQDAEAPGRRLLELENGAEVLLPDPSGDGFSPVTAYSKVQRYYLSAHADQGGLLAMIHRYDPGKVVLTHGEAAPRNALKKFLDTKKEVALPAIGEEVSLKDGGRRRGAFFSKAAFGGSAAKARASAAPEAVKQKHRKFHTEVNYDPQHHVLVLQLPEDISGSLFADGTYTVEVVRGRLTKAKLTQHQEQGTEPTVSDLPEMEQAGDELLGE</sequence>
<evidence type="ECO:0000313" key="5">
    <source>
        <dbReference type="EMBL" id="GHG08609.1"/>
    </source>
</evidence>
<dbReference type="InterPro" id="IPR022712">
    <property type="entry name" value="Beta_Casp"/>
</dbReference>
<keyword evidence="6" id="KW-1185">Reference proteome</keyword>
<dbReference type="SMART" id="SM00849">
    <property type="entry name" value="Lactamase_B"/>
    <property type="match status" value="1"/>
</dbReference>
<dbReference type="Gene3D" id="3.60.15.10">
    <property type="entry name" value="Ribonuclease Z/Hydroxyacylglutathione hydrolase-like"/>
    <property type="match status" value="1"/>
</dbReference>
<feature type="domain" description="Beta-Casp" evidence="4">
    <location>
        <begin position="238"/>
        <end position="363"/>
    </location>
</feature>
<dbReference type="InterPro" id="IPR011108">
    <property type="entry name" value="RMMBL"/>
</dbReference>
<dbReference type="Proteomes" id="UP000632154">
    <property type="component" value="Unassembled WGS sequence"/>
</dbReference>
<feature type="compositionally biased region" description="Acidic residues" evidence="2">
    <location>
        <begin position="551"/>
        <end position="563"/>
    </location>
</feature>